<keyword evidence="5 6" id="KW-0472">Membrane</keyword>
<name>A0AA37W2G6_9GAMM</name>
<evidence type="ECO:0000256" key="6">
    <source>
        <dbReference type="SAM" id="Phobius"/>
    </source>
</evidence>
<dbReference type="SUPFAM" id="SSF82866">
    <property type="entry name" value="Multidrug efflux transporter AcrB transmembrane domain"/>
    <property type="match status" value="2"/>
</dbReference>
<dbReference type="Gene3D" id="1.20.1640.10">
    <property type="entry name" value="Multidrug efflux transporter AcrB transmembrane domain"/>
    <property type="match status" value="2"/>
</dbReference>
<evidence type="ECO:0000313" key="9">
    <source>
        <dbReference type="Proteomes" id="UP001161422"/>
    </source>
</evidence>
<dbReference type="InterPro" id="IPR050545">
    <property type="entry name" value="Mycobact_MmpL"/>
</dbReference>
<keyword evidence="3 6" id="KW-0812">Transmembrane</keyword>
<proteinExistence type="predicted"/>
<evidence type="ECO:0000256" key="5">
    <source>
        <dbReference type="ARBA" id="ARBA00023136"/>
    </source>
</evidence>
<gene>
    <name evidence="8" type="ORF">GCM10007895_33720</name>
</gene>
<evidence type="ECO:0000259" key="7">
    <source>
        <dbReference type="PROSITE" id="PS50156"/>
    </source>
</evidence>
<evidence type="ECO:0000313" key="8">
    <source>
        <dbReference type="EMBL" id="GLP98065.1"/>
    </source>
</evidence>
<organism evidence="8 9">
    <name type="scientific">Paraferrimonas sedimenticola</name>
    <dbReference type="NCBI Taxonomy" id="375674"/>
    <lineage>
        <taxon>Bacteria</taxon>
        <taxon>Pseudomonadati</taxon>
        <taxon>Pseudomonadota</taxon>
        <taxon>Gammaproteobacteria</taxon>
        <taxon>Alteromonadales</taxon>
        <taxon>Ferrimonadaceae</taxon>
        <taxon>Paraferrimonas</taxon>
    </lineage>
</organism>
<evidence type="ECO:0000256" key="2">
    <source>
        <dbReference type="ARBA" id="ARBA00022475"/>
    </source>
</evidence>
<evidence type="ECO:0000256" key="3">
    <source>
        <dbReference type="ARBA" id="ARBA00022692"/>
    </source>
</evidence>
<dbReference type="InterPro" id="IPR004869">
    <property type="entry name" value="MMPL_dom"/>
</dbReference>
<dbReference type="GO" id="GO:0005886">
    <property type="term" value="C:plasma membrane"/>
    <property type="evidence" value="ECO:0007669"/>
    <property type="project" value="UniProtKB-SubCell"/>
</dbReference>
<feature type="domain" description="SSD" evidence="7">
    <location>
        <begin position="684"/>
        <end position="780"/>
    </location>
</feature>
<comment type="caution">
    <text evidence="8">The sequence shown here is derived from an EMBL/GenBank/DDBJ whole genome shotgun (WGS) entry which is preliminary data.</text>
</comment>
<dbReference type="PANTHER" id="PTHR33406">
    <property type="entry name" value="MEMBRANE PROTEIN MJ1562-RELATED"/>
    <property type="match status" value="1"/>
</dbReference>
<dbReference type="InterPro" id="IPR000731">
    <property type="entry name" value="SSD"/>
</dbReference>
<feature type="transmembrane region" description="Helical" evidence="6">
    <location>
        <begin position="655"/>
        <end position="672"/>
    </location>
</feature>
<feature type="transmembrane region" description="Helical" evidence="6">
    <location>
        <begin position="684"/>
        <end position="702"/>
    </location>
</feature>
<reference evidence="8" key="2">
    <citation type="submission" date="2023-01" db="EMBL/GenBank/DDBJ databases">
        <title>Draft genome sequence of Paraferrimonas sedimenticola strain NBRC 101628.</title>
        <authorList>
            <person name="Sun Q."/>
            <person name="Mori K."/>
        </authorList>
    </citation>
    <scope>NUCLEOTIDE SEQUENCE</scope>
    <source>
        <strain evidence="8">NBRC 101628</strain>
    </source>
</reference>
<accession>A0AA37W2G6</accession>
<protein>
    <submittedName>
        <fullName evidence="8">RND transporter</fullName>
    </submittedName>
</protein>
<feature type="transmembrane region" description="Helical" evidence="6">
    <location>
        <begin position="336"/>
        <end position="353"/>
    </location>
</feature>
<feature type="transmembrane region" description="Helical" evidence="6">
    <location>
        <begin position="273"/>
        <end position="296"/>
    </location>
</feature>
<feature type="transmembrane region" description="Helical" evidence="6">
    <location>
        <begin position="757"/>
        <end position="782"/>
    </location>
</feature>
<dbReference type="Pfam" id="PF03176">
    <property type="entry name" value="MMPL"/>
    <property type="match status" value="2"/>
</dbReference>
<feature type="transmembrane region" description="Helical" evidence="6">
    <location>
        <begin position="247"/>
        <end position="266"/>
    </location>
</feature>
<reference evidence="8" key="1">
    <citation type="journal article" date="2014" name="Int. J. Syst. Evol. Microbiol.">
        <title>Complete genome sequence of Corynebacterium casei LMG S-19264T (=DSM 44701T), isolated from a smear-ripened cheese.</title>
        <authorList>
            <consortium name="US DOE Joint Genome Institute (JGI-PGF)"/>
            <person name="Walter F."/>
            <person name="Albersmeier A."/>
            <person name="Kalinowski J."/>
            <person name="Ruckert C."/>
        </authorList>
    </citation>
    <scope>NUCLEOTIDE SEQUENCE</scope>
    <source>
        <strain evidence="8">NBRC 101628</strain>
    </source>
</reference>
<feature type="transmembrane region" description="Helical" evidence="6">
    <location>
        <begin position="630"/>
        <end position="648"/>
    </location>
</feature>
<feature type="transmembrane region" description="Helical" evidence="6">
    <location>
        <begin position="723"/>
        <end position="745"/>
    </location>
</feature>
<feature type="transmembrane region" description="Helical" evidence="6">
    <location>
        <begin position="427"/>
        <end position="445"/>
    </location>
</feature>
<sequence>MKMNDALKLEYWLFRYRRVVIGAFALLTVVLAGVASQLTLDAAFTKNIPLNHPYMQTYLKHQKQFGGANNIMVAVQDRSGNIFNPRFFAALKGVHDQLFFIPGVDRSQVKSLYSPSTRFTEVVEDGFAGGPVIPADFVINDRVLGLDGAEPDPNAMAQVEFGLETIRGNIEKAGIVGRMVAENYSAAMVTAQLMEFDPNTGKPLDTLAFARTLEDELRGQFQNEHIQIHIIGFAKMAGDVADGAKDVVFFFAIAILITALMVYWFARSVVLTLLPLTCSLIAVIWQLGLLHLVGFGLDPMSILVPFLVFAIGVSHGVQMINAVAHRVAEGMSSLTAAQAAFAALLIPGGIALLSDTVGFLTLLAIDIGIIRELAISASLGVAVIIFTNLVLLPLLLSFVRFKPSEAHKSQTPNPIWQSISRFATKQFAIPTLLLASGLFALGYFVSQDMKIGDLHAGAPSLHQDSVYNQDTFFIQENFSITTDVISVIVEGFPEACTYHNVLDKIDRFQWRMENVPGVQSAVSLASVAKRVNAGFNEGNPKWSVLPRTTASLVQAVGRVPTTSGLLDNNCSNMPVYLFLQDHKAETIETVVNAVKQLQSEFNDEQLTFKLASGPVGVMAATNEAVSGAQVPMMIYVYGAVFILCLLSFRSLKATIAVIIPLYVVSTLAQALMTKLEIGLTVSTLPVIALGVGIGVDYGIYILSTMNHKLRQGLPVQRAFADALVERGSAVVFTGFTLAIGVSTWFFSALKFQMDMGILLTFMFFVNMLAAITVLPALTWLFWRNQGKKA</sequence>
<feature type="transmembrane region" description="Helical" evidence="6">
    <location>
        <begin position="373"/>
        <end position="399"/>
    </location>
</feature>
<keyword evidence="2" id="KW-1003">Cell membrane</keyword>
<dbReference type="Proteomes" id="UP001161422">
    <property type="component" value="Unassembled WGS sequence"/>
</dbReference>
<keyword evidence="4 6" id="KW-1133">Transmembrane helix</keyword>
<dbReference type="AlphaFoldDB" id="A0AA37W2G6"/>
<dbReference type="EMBL" id="BSNC01000016">
    <property type="protein sequence ID" value="GLP98065.1"/>
    <property type="molecule type" value="Genomic_DNA"/>
</dbReference>
<feature type="transmembrane region" description="Helical" evidence="6">
    <location>
        <begin position="302"/>
        <end position="324"/>
    </location>
</feature>
<dbReference type="PANTHER" id="PTHR33406:SF10">
    <property type="entry name" value="SSD DOMAIN-CONTAINING PROTEIN"/>
    <property type="match status" value="1"/>
</dbReference>
<comment type="subcellular location">
    <subcellularLocation>
        <location evidence="1">Cell membrane</location>
        <topology evidence="1">Multi-pass membrane protein</topology>
    </subcellularLocation>
</comment>
<dbReference type="PROSITE" id="PS50156">
    <property type="entry name" value="SSD"/>
    <property type="match status" value="2"/>
</dbReference>
<evidence type="ECO:0000256" key="1">
    <source>
        <dbReference type="ARBA" id="ARBA00004651"/>
    </source>
</evidence>
<evidence type="ECO:0000256" key="4">
    <source>
        <dbReference type="ARBA" id="ARBA00022989"/>
    </source>
</evidence>
<keyword evidence="9" id="KW-1185">Reference proteome</keyword>
<feature type="domain" description="SSD" evidence="7">
    <location>
        <begin position="271"/>
        <end position="398"/>
    </location>
</feature>